<dbReference type="PRINTS" id="PR00463">
    <property type="entry name" value="EP450I"/>
</dbReference>
<comment type="function">
    <text evidence="2">May be involved in the metabolism of insect hormones and in the breakdown of synthetic insecticides.</text>
</comment>
<proteinExistence type="inferred from homology"/>
<evidence type="ECO:0000256" key="4">
    <source>
        <dbReference type="ARBA" id="ARBA00004406"/>
    </source>
</evidence>
<dbReference type="InterPro" id="IPR002401">
    <property type="entry name" value="Cyt_P450_E_grp-I"/>
</dbReference>
<gene>
    <name evidence="15" type="ORF">V9T40_005952</name>
</gene>
<evidence type="ECO:0000256" key="12">
    <source>
        <dbReference type="ARBA" id="ARBA00023033"/>
    </source>
</evidence>
<dbReference type="Pfam" id="PF00067">
    <property type="entry name" value="p450"/>
    <property type="match status" value="3"/>
</dbReference>
<feature type="non-terminal residue" evidence="15">
    <location>
        <position position="1"/>
    </location>
</feature>
<protein>
    <recommendedName>
        <fullName evidence="17">Cytochrome P450</fullName>
    </recommendedName>
</protein>
<dbReference type="FunFam" id="1.10.630.10:FF:000042">
    <property type="entry name" value="Cytochrome P450"/>
    <property type="match status" value="3"/>
</dbReference>
<evidence type="ECO:0000313" key="16">
    <source>
        <dbReference type="Proteomes" id="UP001367676"/>
    </source>
</evidence>
<comment type="caution">
    <text evidence="15">The sequence shown here is derived from an EMBL/GenBank/DDBJ whole genome shotgun (WGS) entry which is preliminary data.</text>
</comment>
<reference evidence="15 16" key="1">
    <citation type="submission" date="2024-03" db="EMBL/GenBank/DDBJ databases">
        <title>Adaptation during the transition from Ophiocordyceps entomopathogen to insect associate is accompanied by gene loss and intensified selection.</title>
        <authorList>
            <person name="Ward C.M."/>
            <person name="Onetto C.A."/>
            <person name="Borneman A.R."/>
        </authorList>
    </citation>
    <scope>NUCLEOTIDE SEQUENCE [LARGE SCALE GENOMIC DNA]</scope>
    <source>
        <strain evidence="15">AWRI1</strain>
        <tissue evidence="15">Single Adult Female</tissue>
    </source>
</reference>
<dbReference type="GO" id="GO:0005506">
    <property type="term" value="F:iron ion binding"/>
    <property type="evidence" value="ECO:0007669"/>
    <property type="project" value="InterPro"/>
</dbReference>
<dbReference type="Gene3D" id="1.10.630.10">
    <property type="entry name" value="Cytochrome P450"/>
    <property type="match status" value="3"/>
</dbReference>
<evidence type="ECO:0000256" key="6">
    <source>
        <dbReference type="ARBA" id="ARBA00022617"/>
    </source>
</evidence>
<keyword evidence="6 14" id="KW-0349">Heme</keyword>
<dbReference type="InterPro" id="IPR050476">
    <property type="entry name" value="Insect_CytP450_Detox"/>
</dbReference>
<keyword evidence="8" id="KW-0256">Endoplasmic reticulum</keyword>
<evidence type="ECO:0000256" key="1">
    <source>
        <dbReference type="ARBA" id="ARBA00001971"/>
    </source>
</evidence>
<evidence type="ECO:0000256" key="5">
    <source>
        <dbReference type="ARBA" id="ARBA00010617"/>
    </source>
</evidence>
<evidence type="ECO:0000256" key="9">
    <source>
        <dbReference type="ARBA" id="ARBA00022848"/>
    </source>
</evidence>
<evidence type="ECO:0000256" key="7">
    <source>
        <dbReference type="ARBA" id="ARBA00022723"/>
    </source>
</evidence>
<keyword evidence="13" id="KW-0472">Membrane</keyword>
<organism evidence="15 16">
    <name type="scientific">Parthenolecanium corni</name>
    <dbReference type="NCBI Taxonomy" id="536013"/>
    <lineage>
        <taxon>Eukaryota</taxon>
        <taxon>Metazoa</taxon>
        <taxon>Ecdysozoa</taxon>
        <taxon>Arthropoda</taxon>
        <taxon>Hexapoda</taxon>
        <taxon>Insecta</taxon>
        <taxon>Pterygota</taxon>
        <taxon>Neoptera</taxon>
        <taxon>Paraneoptera</taxon>
        <taxon>Hemiptera</taxon>
        <taxon>Sternorrhyncha</taxon>
        <taxon>Coccoidea</taxon>
        <taxon>Coccidae</taxon>
        <taxon>Parthenolecanium</taxon>
    </lineage>
</organism>
<evidence type="ECO:0000256" key="14">
    <source>
        <dbReference type="PIRSR" id="PIRSR602401-1"/>
    </source>
</evidence>
<sequence>RSAYNYWRKLKVKYLEPVPFLGHTAPTLFHLISFHEQYDKFYKALYDEPFGGIYEILQPQLIVKDPELVSAILTKDFKHFYDHGFEQMVSKDKNVDPLNANLFFADGERWKVLRQQMSPVFTSGKLKLMHDQILNCVHLLTENIDNLMSGRGTTDVGLKMLFEKLTIDIIGSCAFGIDCNSLKSNEKFTEMGRETVKLRLMVTLRMIIAIFSTRLANWLKITIMRKEVNDFFLHLALDTMDYRRQRGVNRNDLLQLLMELQNSHVDPKFAVGDKDKKILITEKFDELDVAANVFLFFVAGFETTASTLSYCFYELALNQDIQDKLRSEVQQIKNKSRSKTMTYELLREMTYMDAVITETLRKYPPVVTLTRKCTEDYIIPGTKTQIRSGTAVIIPVWSIQHDWKNYPNPEVFDPERFVGDNRHSRPNGVFLPFGDGPRHCLGKRFAEMEIKAALAEMILSRSAYSYWRKLNVKYLEPVPFLGNTPKMMFGLASLHEDFDKCYKALYNEPFGGIYQFHQPVLLVKDPEIVTAILVKDFKYFHSRGFKLMFNDNKKIDPLTAHLFFTDGERWKVLRQKLSPVFTSGKLKHMHDQILDCISLLIRYIDERMDENNCIDIGLKELFEKLTIDVIGSCAFGIDCNSLKSNEKFSQMGKGISKPRAIVLARIMLATFSRTLANLLKIKFLRKEVNDFFLNLTLDTVEYRRRNKVTRNDLLQLLMQLQNSHRNPKFAVDDTVEKVLANEEFDELDIAANAFLFFVAGFETTATTLSFCFYELALNQNIQDRLRSEVLQIKDKGKKLTYEMLREMTYMDAIICETLRKYPPTNFLNRECTEDYLIPGTNTYLPAGIDVIIPVWSIHHDWKNYPNPEIFDPERFNGDEKQSRPGVFLPFGDGPRYCLGKRFADMEIKVALAEIISRYDFEPCVKTEIPLKYTAGLGMLQTTCGTWINRSAYGYWRKLNIKYLKPVPFLGNTYKSLFQLAPMHEEINHFYKALHDEPFGGIFELCNPLLIVKDPELVSAVLVKDFKHFHDRGFKNFLSNNKELDPLNTHLLFTTGERWRVLRQHMSPVFTSGKVKHMHEQICDCIDLLIKYVDKQMDGNDSVDVGLKELFEKLTIDVIGSCAFGIDCNSLKSNEKFGQMGREAFKPRMIVAVRMLLASFSQRLVDWLKIRVTKKEVNDFYINLTLDTMEYRRKNGVTRNDLLQLLMGLQNSHVNPKFAVGLQDEKILKDEEFDELDVAANAFLFFIAGFETTASTLSFCLYELALNQNIQEKLRTEIQQVQDKGQLTLTYDSLRDLTYMDAVISETLRKYPPAQILRRECTEDYVIPGTKTRIPAGTDVLIPVWSIQHDWKNYPNPEVFDPERFVGDKKHSRSNGTFLPFGDGPRYCLGKRFAEMEIKAALSELIVKYDIQPCAKTEIPLKFKNGNGLLQTTCGTWVNLSKRKY</sequence>
<dbReference type="CDD" id="cd11056">
    <property type="entry name" value="CYP6-like"/>
    <property type="match status" value="3"/>
</dbReference>
<evidence type="ECO:0000256" key="8">
    <source>
        <dbReference type="ARBA" id="ARBA00022824"/>
    </source>
</evidence>
<dbReference type="InterPro" id="IPR001128">
    <property type="entry name" value="Cyt_P450"/>
</dbReference>
<evidence type="ECO:0000256" key="2">
    <source>
        <dbReference type="ARBA" id="ARBA00003690"/>
    </source>
</evidence>
<keyword evidence="10" id="KW-0560">Oxidoreductase</keyword>
<evidence type="ECO:0000313" key="15">
    <source>
        <dbReference type="EMBL" id="KAK7604766.1"/>
    </source>
</evidence>
<dbReference type="EMBL" id="JBBCAQ010000003">
    <property type="protein sequence ID" value="KAK7604766.1"/>
    <property type="molecule type" value="Genomic_DNA"/>
</dbReference>
<dbReference type="GO" id="GO:0016705">
    <property type="term" value="F:oxidoreductase activity, acting on paired donors, with incorporation or reduction of molecular oxygen"/>
    <property type="evidence" value="ECO:0007669"/>
    <property type="project" value="InterPro"/>
</dbReference>
<dbReference type="PANTHER" id="PTHR24292:SF84">
    <property type="entry name" value="CYTOCHROME P450 28A5-RELATED"/>
    <property type="match status" value="1"/>
</dbReference>
<evidence type="ECO:0000256" key="11">
    <source>
        <dbReference type="ARBA" id="ARBA00023004"/>
    </source>
</evidence>
<dbReference type="InterPro" id="IPR036396">
    <property type="entry name" value="Cyt_P450_sf"/>
</dbReference>
<comment type="subcellular location">
    <subcellularLocation>
        <location evidence="4">Endoplasmic reticulum membrane</location>
        <topology evidence="4">Peripheral membrane protein</topology>
    </subcellularLocation>
    <subcellularLocation>
        <location evidence="3">Microsome membrane</location>
        <topology evidence="3">Peripheral membrane protein</topology>
    </subcellularLocation>
</comment>
<keyword evidence="7 14" id="KW-0479">Metal-binding</keyword>
<dbReference type="PRINTS" id="PR00385">
    <property type="entry name" value="P450"/>
</dbReference>
<keyword evidence="16" id="KW-1185">Reference proteome</keyword>
<dbReference type="GO" id="GO:0020037">
    <property type="term" value="F:heme binding"/>
    <property type="evidence" value="ECO:0007669"/>
    <property type="project" value="InterPro"/>
</dbReference>
<evidence type="ECO:0000256" key="3">
    <source>
        <dbReference type="ARBA" id="ARBA00004174"/>
    </source>
</evidence>
<keyword evidence="9" id="KW-0492">Microsome</keyword>
<evidence type="ECO:0008006" key="17">
    <source>
        <dbReference type="Google" id="ProtNLM"/>
    </source>
</evidence>
<keyword evidence="11 14" id="KW-0408">Iron</keyword>
<evidence type="ECO:0000256" key="13">
    <source>
        <dbReference type="ARBA" id="ARBA00023136"/>
    </source>
</evidence>
<name>A0AAN9TV31_9HEMI</name>
<comment type="cofactor">
    <cofactor evidence="1 14">
        <name>heme</name>
        <dbReference type="ChEBI" id="CHEBI:30413"/>
    </cofactor>
</comment>
<dbReference type="InterPro" id="IPR017972">
    <property type="entry name" value="Cyt_P450_CS"/>
</dbReference>
<dbReference type="Proteomes" id="UP001367676">
    <property type="component" value="Unassembled WGS sequence"/>
</dbReference>
<dbReference type="GO" id="GO:0005789">
    <property type="term" value="C:endoplasmic reticulum membrane"/>
    <property type="evidence" value="ECO:0007669"/>
    <property type="project" value="UniProtKB-SubCell"/>
</dbReference>
<evidence type="ECO:0000256" key="10">
    <source>
        <dbReference type="ARBA" id="ARBA00023002"/>
    </source>
</evidence>
<dbReference type="GO" id="GO:0004497">
    <property type="term" value="F:monooxygenase activity"/>
    <property type="evidence" value="ECO:0007669"/>
    <property type="project" value="UniProtKB-KW"/>
</dbReference>
<keyword evidence="12" id="KW-0503">Monooxygenase</keyword>
<comment type="similarity">
    <text evidence="5">Belongs to the cytochrome P450 family.</text>
</comment>
<feature type="binding site" description="axial binding residue" evidence="14">
    <location>
        <position position="897"/>
    </location>
    <ligand>
        <name>heme</name>
        <dbReference type="ChEBI" id="CHEBI:30413"/>
    </ligand>
    <ligandPart>
        <name>Fe</name>
        <dbReference type="ChEBI" id="CHEBI:18248"/>
    </ligandPart>
</feature>
<dbReference type="SUPFAM" id="SSF48264">
    <property type="entry name" value="Cytochrome P450"/>
    <property type="match status" value="3"/>
</dbReference>
<dbReference type="PANTHER" id="PTHR24292">
    <property type="entry name" value="CYTOCHROME P450"/>
    <property type="match status" value="1"/>
</dbReference>
<dbReference type="PROSITE" id="PS00086">
    <property type="entry name" value="CYTOCHROME_P450"/>
    <property type="match status" value="3"/>
</dbReference>
<accession>A0AAN9TV31</accession>